<evidence type="ECO:0000256" key="6">
    <source>
        <dbReference type="ARBA" id="ARBA00022989"/>
    </source>
</evidence>
<evidence type="ECO:0000256" key="9">
    <source>
        <dbReference type="SAM" id="Phobius"/>
    </source>
</evidence>
<dbReference type="GO" id="GO:0016763">
    <property type="term" value="F:pentosyltransferase activity"/>
    <property type="evidence" value="ECO:0007669"/>
    <property type="project" value="TreeGrafter"/>
</dbReference>
<comment type="subcellular location">
    <subcellularLocation>
        <location evidence="1">Cell membrane</location>
        <topology evidence="1">Multi-pass membrane protein</topology>
    </subcellularLocation>
</comment>
<evidence type="ECO:0000256" key="3">
    <source>
        <dbReference type="ARBA" id="ARBA00022676"/>
    </source>
</evidence>
<name>A0A7M2YUZ7_9ACTN</name>
<dbReference type="Proteomes" id="UP000254134">
    <property type="component" value="Unassembled WGS sequence"/>
</dbReference>
<dbReference type="GO" id="GO:0009103">
    <property type="term" value="P:lipopolysaccharide biosynthetic process"/>
    <property type="evidence" value="ECO:0007669"/>
    <property type="project" value="UniProtKB-ARBA"/>
</dbReference>
<dbReference type="GO" id="GO:0016758">
    <property type="term" value="F:hexosyltransferase activity"/>
    <property type="evidence" value="ECO:0007669"/>
    <property type="project" value="InterPro"/>
</dbReference>
<feature type="transmembrane region" description="Helical" evidence="9">
    <location>
        <begin position="168"/>
        <end position="188"/>
    </location>
</feature>
<dbReference type="EMBL" id="QQZY01000009">
    <property type="protein sequence ID" value="RDI73429.1"/>
    <property type="molecule type" value="Genomic_DNA"/>
</dbReference>
<feature type="transmembrane region" description="Helical" evidence="9">
    <location>
        <begin position="117"/>
        <end position="136"/>
    </location>
</feature>
<keyword evidence="6 9" id="KW-1133">Transmembrane helix</keyword>
<evidence type="ECO:0000256" key="2">
    <source>
        <dbReference type="ARBA" id="ARBA00022475"/>
    </source>
</evidence>
<protein>
    <recommendedName>
        <fullName evidence="12">Dolichyl-phosphate-mannose-protein mannosyltransferase</fullName>
    </recommendedName>
</protein>
<dbReference type="PANTHER" id="PTHR33908:SF11">
    <property type="entry name" value="MEMBRANE PROTEIN"/>
    <property type="match status" value="1"/>
</dbReference>
<evidence type="ECO:0000256" key="4">
    <source>
        <dbReference type="ARBA" id="ARBA00022679"/>
    </source>
</evidence>
<keyword evidence="2" id="KW-1003">Cell membrane</keyword>
<feature type="transmembrane region" description="Helical" evidence="9">
    <location>
        <begin position="311"/>
        <end position="336"/>
    </location>
</feature>
<feature type="transmembrane region" description="Helical" evidence="9">
    <location>
        <begin position="200"/>
        <end position="223"/>
    </location>
</feature>
<reference evidence="10 11" key="1">
    <citation type="submission" date="2018-07" db="EMBL/GenBank/DDBJ databases">
        <title>High-quality-draft genome sequence of Gaiella occulta.</title>
        <authorList>
            <person name="Severino R."/>
            <person name="Froufe H.J.C."/>
            <person name="Rainey F.A."/>
            <person name="Barroso C."/>
            <person name="Albuquerque L."/>
            <person name="Lobo-Da-Cunha A."/>
            <person name="Da Costa M.S."/>
            <person name="Egas C."/>
        </authorList>
    </citation>
    <scope>NUCLEOTIDE SEQUENCE [LARGE SCALE GENOMIC DNA]</scope>
    <source>
        <strain evidence="10 11">F2-233</strain>
    </source>
</reference>
<evidence type="ECO:0000256" key="8">
    <source>
        <dbReference type="ARBA" id="ARBA00024033"/>
    </source>
</evidence>
<organism evidence="10 11">
    <name type="scientific">Gaiella occulta</name>
    <dbReference type="NCBI Taxonomy" id="1002870"/>
    <lineage>
        <taxon>Bacteria</taxon>
        <taxon>Bacillati</taxon>
        <taxon>Actinomycetota</taxon>
        <taxon>Thermoleophilia</taxon>
        <taxon>Gaiellales</taxon>
        <taxon>Gaiellaceae</taxon>
        <taxon>Gaiella</taxon>
    </lineage>
</organism>
<gene>
    <name evidence="10" type="ORF">Gocc_2785</name>
</gene>
<dbReference type="InterPro" id="IPR018584">
    <property type="entry name" value="GT87"/>
</dbReference>
<keyword evidence="7 9" id="KW-0472">Membrane</keyword>
<accession>A0A7M2YUZ7</accession>
<feature type="transmembrane region" description="Helical" evidence="9">
    <location>
        <begin position="66"/>
        <end position="84"/>
    </location>
</feature>
<dbReference type="PANTHER" id="PTHR33908">
    <property type="entry name" value="MANNOSYLTRANSFERASE YKCB-RELATED"/>
    <property type="match status" value="1"/>
</dbReference>
<keyword evidence="3" id="KW-0328">Glycosyltransferase</keyword>
<feature type="transmembrane region" description="Helical" evidence="9">
    <location>
        <begin position="281"/>
        <end position="299"/>
    </location>
</feature>
<evidence type="ECO:0000256" key="1">
    <source>
        <dbReference type="ARBA" id="ARBA00004651"/>
    </source>
</evidence>
<evidence type="ECO:0000256" key="7">
    <source>
        <dbReference type="ARBA" id="ARBA00023136"/>
    </source>
</evidence>
<dbReference type="Pfam" id="PF09594">
    <property type="entry name" value="GT87"/>
    <property type="match status" value="1"/>
</dbReference>
<dbReference type="InterPro" id="IPR050297">
    <property type="entry name" value="LipidA_mod_glycosyltrf_83"/>
</dbReference>
<dbReference type="GO" id="GO:0005886">
    <property type="term" value="C:plasma membrane"/>
    <property type="evidence" value="ECO:0007669"/>
    <property type="project" value="UniProtKB-SubCell"/>
</dbReference>
<dbReference type="RefSeq" id="WP_114797184.1">
    <property type="nucleotide sequence ID" value="NZ_QQZY01000009.1"/>
</dbReference>
<feature type="transmembrane region" description="Helical" evidence="9">
    <location>
        <begin position="143"/>
        <end position="162"/>
    </location>
</feature>
<feature type="transmembrane region" description="Helical" evidence="9">
    <location>
        <begin position="91"/>
        <end position="111"/>
    </location>
</feature>
<keyword evidence="11" id="KW-1185">Reference proteome</keyword>
<proteinExistence type="inferred from homology"/>
<comment type="similarity">
    <text evidence="8">Belongs to the glycosyltransferase 87 family.</text>
</comment>
<dbReference type="AlphaFoldDB" id="A0A7M2YUZ7"/>
<keyword evidence="4" id="KW-0808">Transferase</keyword>
<evidence type="ECO:0000313" key="11">
    <source>
        <dbReference type="Proteomes" id="UP000254134"/>
    </source>
</evidence>
<reference evidence="11" key="2">
    <citation type="journal article" date="2019" name="MicrobiologyOpen">
        <title>High-quality draft genome sequence of Gaiella occulta isolated from a 150 meter deep mineral water borehole and comparison with the genome sequences of other deep-branching lineages of the phylum Actinobacteria.</title>
        <authorList>
            <person name="Severino R."/>
            <person name="Froufe H.J.C."/>
            <person name="Barroso C."/>
            <person name="Albuquerque L."/>
            <person name="Lobo-da-Cunha A."/>
            <person name="da Costa M.S."/>
            <person name="Egas C."/>
        </authorList>
    </citation>
    <scope>NUCLEOTIDE SEQUENCE [LARGE SCALE GENOMIC DNA]</scope>
    <source>
        <strain evidence="11">F2-233</strain>
    </source>
</reference>
<sequence>MSGHSWVTRLLRYRAGIALAAILLLAFALRVVGSRYGLPYPLLNPDEGNIVPRAWRMGHGHLDPGWYDYPSLLMGLLAPAQALFAAPSYGAARAVAVLAGVAGVGATWWLGRRSYGTGAALVGAAAVAVSTTHVAYSRVAVTDVLLTLAVTVALALAVAGRLEWAGLAVGLAASAKYPGVVAAAPVVVAGWRRWRALARAALLAAAGFALTSPFVLLHAGAAWDDLSRVQRLARDGWLGFENDPATPLAFLERTWSALGPVLVLSAIAIGAAVVRRRRADAILLSFVAAYALYLLPLEAHFDRYVVPLVPVLAVLAGSMRTAVPVALALLVVPLAWSVGDARTLTRTDTRLRADAWIAAHVPPAARIAADPSTLPLAGRDVVRLSLPGPGRPPDPRRDVAVLRRAGVRWVLLSGAVSDRVLAAPDRYPREAAFYESLGHGSRPAFALSPAAPGLAGPWVRIYRLAG</sequence>
<keyword evidence="5 9" id="KW-0812">Transmembrane</keyword>
<comment type="caution">
    <text evidence="10">The sequence shown here is derived from an EMBL/GenBank/DDBJ whole genome shotgun (WGS) entry which is preliminary data.</text>
</comment>
<feature type="transmembrane region" description="Helical" evidence="9">
    <location>
        <begin position="255"/>
        <end position="274"/>
    </location>
</feature>
<evidence type="ECO:0000256" key="5">
    <source>
        <dbReference type="ARBA" id="ARBA00022692"/>
    </source>
</evidence>
<evidence type="ECO:0008006" key="12">
    <source>
        <dbReference type="Google" id="ProtNLM"/>
    </source>
</evidence>
<evidence type="ECO:0000313" key="10">
    <source>
        <dbReference type="EMBL" id="RDI73429.1"/>
    </source>
</evidence>